<keyword evidence="5 6" id="KW-0472">Membrane</keyword>
<protein>
    <submittedName>
        <fullName evidence="7">Energy-coupling factor transporter transmembrane protein EcfT</fullName>
    </submittedName>
</protein>
<feature type="transmembrane region" description="Helical" evidence="6">
    <location>
        <begin position="90"/>
        <end position="116"/>
    </location>
</feature>
<dbReference type="Pfam" id="PF02361">
    <property type="entry name" value="CbiQ"/>
    <property type="match status" value="1"/>
</dbReference>
<reference evidence="7 8" key="1">
    <citation type="submission" date="2015-09" db="EMBL/GenBank/DDBJ databases">
        <authorList>
            <consortium name="Pathogen Informatics"/>
        </authorList>
    </citation>
    <scope>NUCLEOTIDE SEQUENCE [LARGE SCALE GENOMIC DNA]</scope>
    <source>
        <strain evidence="7 8">2789STDY5834960</strain>
    </source>
</reference>
<feature type="transmembrane region" description="Helical" evidence="6">
    <location>
        <begin position="21"/>
        <end position="37"/>
    </location>
</feature>
<organism evidence="7 8">
    <name type="scientific">Roseburia intestinalis</name>
    <dbReference type="NCBI Taxonomy" id="166486"/>
    <lineage>
        <taxon>Bacteria</taxon>
        <taxon>Bacillati</taxon>
        <taxon>Bacillota</taxon>
        <taxon>Clostridia</taxon>
        <taxon>Lachnospirales</taxon>
        <taxon>Lachnospiraceae</taxon>
        <taxon>Roseburia</taxon>
    </lineage>
</organism>
<evidence type="ECO:0000313" key="7">
    <source>
        <dbReference type="EMBL" id="CUN27463.1"/>
    </source>
</evidence>
<evidence type="ECO:0000313" key="8">
    <source>
        <dbReference type="Proteomes" id="UP000095350"/>
    </source>
</evidence>
<evidence type="ECO:0000256" key="3">
    <source>
        <dbReference type="ARBA" id="ARBA00022692"/>
    </source>
</evidence>
<sequence>MAREILLSKKTEQGLRLDPRTKLLLIFIISIFVMGGTGGEAMGLIRLVLCTVPAILLLTSKQCAKAVGYIAVFSAFYAVQIYVLPHLTGILNFLVLFTTGFFCRILPSVAIAAYAVKTTTVSELISGMERIHMPKEVTIPLTVMFRFFPTVFQESEAISDAMKMRGIKLGGKKPSKILEYKLIPMITCSVKIGEELSAAAITRGLGAPVKRTNICQLKFNFADVVLILFCCFVVFWAIASPIISAGGILP</sequence>
<dbReference type="GO" id="GO:0005886">
    <property type="term" value="C:plasma membrane"/>
    <property type="evidence" value="ECO:0007669"/>
    <property type="project" value="UniProtKB-ARBA"/>
</dbReference>
<keyword evidence="4 6" id="KW-1133">Transmembrane helix</keyword>
<evidence type="ECO:0000256" key="1">
    <source>
        <dbReference type="ARBA" id="ARBA00004141"/>
    </source>
</evidence>
<comment type="subcellular location">
    <subcellularLocation>
        <location evidence="1">Membrane</location>
        <topology evidence="1">Multi-pass membrane protein</topology>
    </subcellularLocation>
</comment>
<evidence type="ECO:0000256" key="6">
    <source>
        <dbReference type="SAM" id="Phobius"/>
    </source>
</evidence>
<gene>
    <name evidence="7" type="primary">ecfT_2</name>
    <name evidence="7" type="ORF">ERS852572_03094</name>
</gene>
<dbReference type="STRING" id="166486.ERS852572_03094"/>
<accession>A0A173VJW6</accession>
<dbReference type="PANTHER" id="PTHR34857">
    <property type="entry name" value="SLL0384 PROTEIN"/>
    <property type="match status" value="1"/>
</dbReference>
<keyword evidence="2" id="KW-1003">Cell membrane</keyword>
<dbReference type="PANTHER" id="PTHR34857:SF2">
    <property type="entry name" value="SLL0384 PROTEIN"/>
    <property type="match status" value="1"/>
</dbReference>
<keyword evidence="3 6" id="KW-0812">Transmembrane</keyword>
<dbReference type="CDD" id="cd16914">
    <property type="entry name" value="EcfT"/>
    <property type="match status" value="1"/>
</dbReference>
<dbReference type="AlphaFoldDB" id="A0A173VJW6"/>
<dbReference type="OrthoDB" id="3730291at2"/>
<dbReference type="InterPro" id="IPR051611">
    <property type="entry name" value="ECF_transporter_component"/>
</dbReference>
<dbReference type="EMBL" id="CYXZ01000027">
    <property type="protein sequence ID" value="CUN27463.1"/>
    <property type="molecule type" value="Genomic_DNA"/>
</dbReference>
<dbReference type="InterPro" id="IPR003339">
    <property type="entry name" value="ABC/ECF_trnsptr_transmembrane"/>
</dbReference>
<evidence type="ECO:0000256" key="2">
    <source>
        <dbReference type="ARBA" id="ARBA00022475"/>
    </source>
</evidence>
<dbReference type="RefSeq" id="WP_055195550.1">
    <property type="nucleotide sequence ID" value="NZ_CABIYH010000027.1"/>
</dbReference>
<feature type="transmembrane region" description="Helical" evidence="6">
    <location>
        <begin position="43"/>
        <end position="59"/>
    </location>
</feature>
<name>A0A173VJW6_9FIRM</name>
<feature type="transmembrane region" description="Helical" evidence="6">
    <location>
        <begin position="66"/>
        <end position="84"/>
    </location>
</feature>
<dbReference type="Proteomes" id="UP000095350">
    <property type="component" value="Unassembled WGS sequence"/>
</dbReference>
<evidence type="ECO:0000256" key="4">
    <source>
        <dbReference type="ARBA" id="ARBA00022989"/>
    </source>
</evidence>
<feature type="transmembrane region" description="Helical" evidence="6">
    <location>
        <begin position="224"/>
        <end position="249"/>
    </location>
</feature>
<proteinExistence type="predicted"/>
<evidence type="ECO:0000256" key="5">
    <source>
        <dbReference type="ARBA" id="ARBA00023136"/>
    </source>
</evidence>
<dbReference type="PaxDb" id="166486-ERS852572_03094"/>